<proteinExistence type="predicted"/>
<dbReference type="EMBL" id="PUFN01000004">
    <property type="protein sequence ID" value="TDG74643.1"/>
    <property type="molecule type" value="Genomic_DNA"/>
</dbReference>
<keyword evidence="2" id="KW-1185">Reference proteome</keyword>
<protein>
    <submittedName>
        <fullName evidence="1">Uncharacterized protein</fullName>
    </submittedName>
</protein>
<gene>
    <name evidence="1" type="ORF">C5L30_000359</name>
</gene>
<sequence>MNYEKIYKLYIRSAFSDECHNIVRAIIYIQKHFYAMPKEFRNADRELSDQTKNRIIQSILWEDELANRFKLCRV</sequence>
<dbReference type="Proteomes" id="UP000295257">
    <property type="component" value="Unassembled WGS sequence"/>
</dbReference>
<dbReference type="AlphaFoldDB" id="A0A4R5NJ45"/>
<comment type="caution">
    <text evidence="1">The sequence shown here is derived from an EMBL/GenBank/DDBJ whole genome shotgun (WGS) entry which is preliminary data.</text>
</comment>
<reference evidence="1 2" key="1">
    <citation type="journal article" date="2019" name="Appl. Microbiol. Biotechnol.">
        <title>Uncovering carbohydrate metabolism through a genotype-phenotype association study of 56 lactic acid bacteria genomes.</title>
        <authorList>
            <person name="Buron-Moles G."/>
            <person name="Chailyan A."/>
            <person name="Dolejs I."/>
            <person name="Forster J."/>
            <person name="Miks M.H."/>
        </authorList>
    </citation>
    <scope>NUCLEOTIDE SEQUENCE [LARGE SCALE GENOMIC DNA]</scope>
    <source>
        <strain evidence="1 2">ATCC 29644</strain>
    </source>
</reference>
<organism evidence="1 2">
    <name type="scientific">Companilactobacillus farciminis</name>
    <dbReference type="NCBI Taxonomy" id="1612"/>
    <lineage>
        <taxon>Bacteria</taxon>
        <taxon>Bacillati</taxon>
        <taxon>Bacillota</taxon>
        <taxon>Bacilli</taxon>
        <taxon>Lactobacillales</taxon>
        <taxon>Lactobacillaceae</taxon>
        <taxon>Companilactobacillus</taxon>
    </lineage>
</organism>
<evidence type="ECO:0000313" key="2">
    <source>
        <dbReference type="Proteomes" id="UP000295257"/>
    </source>
</evidence>
<evidence type="ECO:0000313" key="1">
    <source>
        <dbReference type="EMBL" id="TDG74643.1"/>
    </source>
</evidence>
<accession>A0A4R5NJ45</accession>
<name>A0A4R5NJ45_9LACO</name>